<sequence>MRHAVSQLQSPASDFPPEQTSMAKPETLVWHDGDLAQATSRFESKQQ</sequence>
<dbReference type="AlphaFoldDB" id="M5SJW7"/>
<dbReference type="STRING" id="1263868.RESH_01442"/>
<reference evidence="2 3" key="1">
    <citation type="journal article" date="2013" name="Mar. Genomics">
        <title>Expression of sulfatases in Rhodopirellula baltica and the diversity of sulfatases in the genus Rhodopirellula.</title>
        <authorList>
            <person name="Wegner C.E."/>
            <person name="Richter-Heitmann T."/>
            <person name="Klindworth A."/>
            <person name="Klockow C."/>
            <person name="Richter M."/>
            <person name="Achstetter T."/>
            <person name="Glockner F.O."/>
            <person name="Harder J."/>
        </authorList>
    </citation>
    <scope>NUCLEOTIDE SEQUENCE [LARGE SCALE GENOMIC DNA]</scope>
    <source>
        <strain evidence="2 3">SH398</strain>
    </source>
</reference>
<feature type="compositionally biased region" description="Polar residues" evidence="1">
    <location>
        <begin position="1"/>
        <end position="22"/>
    </location>
</feature>
<organism evidence="2 3">
    <name type="scientific">Rhodopirellula europaea SH398</name>
    <dbReference type="NCBI Taxonomy" id="1263868"/>
    <lineage>
        <taxon>Bacteria</taxon>
        <taxon>Pseudomonadati</taxon>
        <taxon>Planctomycetota</taxon>
        <taxon>Planctomycetia</taxon>
        <taxon>Pirellulales</taxon>
        <taxon>Pirellulaceae</taxon>
        <taxon>Rhodopirellula</taxon>
    </lineage>
</organism>
<name>M5SJW7_9BACT</name>
<proteinExistence type="predicted"/>
<feature type="region of interest" description="Disordered" evidence="1">
    <location>
        <begin position="1"/>
        <end position="47"/>
    </location>
</feature>
<dbReference type="Proteomes" id="UP000011996">
    <property type="component" value="Unassembled WGS sequence"/>
</dbReference>
<evidence type="ECO:0000313" key="2">
    <source>
        <dbReference type="EMBL" id="EMI28032.1"/>
    </source>
</evidence>
<evidence type="ECO:0000313" key="3">
    <source>
        <dbReference type="Proteomes" id="UP000011996"/>
    </source>
</evidence>
<evidence type="ECO:0000256" key="1">
    <source>
        <dbReference type="SAM" id="MobiDB-lite"/>
    </source>
</evidence>
<protein>
    <submittedName>
        <fullName evidence="2">Uncharacterized protein</fullName>
    </submittedName>
</protein>
<dbReference type="EMBL" id="ANOF01000050">
    <property type="protein sequence ID" value="EMI28032.1"/>
    <property type="molecule type" value="Genomic_DNA"/>
</dbReference>
<gene>
    <name evidence="2" type="ORF">RESH_01442</name>
</gene>
<accession>M5SJW7</accession>
<comment type="caution">
    <text evidence="2">The sequence shown here is derived from an EMBL/GenBank/DDBJ whole genome shotgun (WGS) entry which is preliminary data.</text>
</comment>